<evidence type="ECO:0000313" key="1">
    <source>
        <dbReference type="EMBL" id="AUN98632.1"/>
    </source>
</evidence>
<accession>A0A2K9NT09</accession>
<dbReference type="Proteomes" id="UP000235584">
    <property type="component" value="Chromosome"/>
</dbReference>
<name>A0A2K9NT09_BACTC</name>
<evidence type="ECO:0000313" key="2">
    <source>
        <dbReference type="Proteomes" id="UP000235584"/>
    </source>
</evidence>
<dbReference type="KEGG" id="bsto:C0V70_11070"/>
<gene>
    <name evidence="1" type="ORF">C0V70_11070</name>
</gene>
<reference evidence="1 2" key="1">
    <citation type="submission" date="2018-01" db="EMBL/GenBank/DDBJ databases">
        <title>Complete genome sequence of Bacteriovorax stolpii DSM12778.</title>
        <authorList>
            <person name="Tang B."/>
            <person name="Chang J."/>
        </authorList>
    </citation>
    <scope>NUCLEOTIDE SEQUENCE [LARGE SCALE GENOMIC DNA]</scope>
    <source>
        <strain evidence="1 2">DSM 12778</strain>
    </source>
</reference>
<organism evidence="1 2">
    <name type="scientific">Bacteriovorax stolpii</name>
    <name type="common">Bdellovibrio stolpii</name>
    <dbReference type="NCBI Taxonomy" id="960"/>
    <lineage>
        <taxon>Bacteria</taxon>
        <taxon>Pseudomonadati</taxon>
        <taxon>Bdellovibrionota</taxon>
        <taxon>Bacteriovoracia</taxon>
        <taxon>Bacteriovoracales</taxon>
        <taxon>Bacteriovoracaceae</taxon>
        <taxon>Bacteriovorax</taxon>
    </lineage>
</organism>
<dbReference type="RefSeq" id="WP_102243923.1">
    <property type="nucleotide sequence ID" value="NZ_CP025704.1"/>
</dbReference>
<proteinExistence type="predicted"/>
<dbReference type="OrthoDB" id="5291384at2"/>
<dbReference type="EMBL" id="CP025704">
    <property type="protein sequence ID" value="AUN98632.1"/>
    <property type="molecule type" value="Genomic_DNA"/>
</dbReference>
<protein>
    <submittedName>
        <fullName evidence="1">Uncharacterized protein</fullName>
    </submittedName>
</protein>
<keyword evidence="2" id="KW-1185">Reference proteome</keyword>
<dbReference type="AlphaFoldDB" id="A0A2K9NT09"/>
<sequence length="246" mass="28651">MLWFRHFVLLSFALWTTFVHGALEYSKIEHAGCPENAYCQKVTGEIRQKWLNQLDDFKSGKLNETKLNAELQKEYGLPISNWAAEEASVLPRIIMWDSPCPQHKKEASKFYISEIFRKNLKDSEIKDYTTLYFAKAIGVDANKKLITLTIPRGEIPIFIENNEYYFLREDEGKYYGLLVGREGSLKVTKIQNVKELPKDAVCLKEQIDTFLREAPSPTFYQGYHCKDVWDKTKKAYTTMLFGWSCN</sequence>